<sequence length="254" mass="27219">MRAAAGLLCLLAAFHARADNVTDGPNVLLGGGVERMPAWMGSSEHRNQAVPYIQAELPWHVTLSTLDGLTVDLIHGQQWHGGLYGNYLWGRDHDELGAPLAGVVDSLAPRLNGGGYLEYQATVQLNLGATLSHDTQGAGAYLNVYADYDLPALGYIEHSLQLQWQGMNGPAMRRFFGVTPGQAAKLGVVPWSPGAGSQQVSLEYDAYIPTSVHTGFALAVNYTRLLGAAADSPLVRSFGTPNQLTTTLAFVYRL</sequence>
<reference evidence="2 3" key="1">
    <citation type="journal article" date="2018" name="Genet. Mol. Biol.">
        <title>The genome sequence of Dyella jiangningensis FCAV SCS01 from a lignocellulose-decomposing microbial consortium metagenome reveals potential for biotechnological applications.</title>
        <authorList>
            <person name="Desiderato J.G."/>
            <person name="Alvarenga D.O."/>
            <person name="Constancio M.T.L."/>
            <person name="Alves L.M.C."/>
            <person name="Varani A.M."/>
        </authorList>
    </citation>
    <scope>NUCLEOTIDE SEQUENCE [LARGE SCALE GENOMIC DNA]</scope>
    <source>
        <strain evidence="2 3">FCAV SCS01</strain>
    </source>
</reference>
<feature type="chain" id="PRO_5016270948" evidence="1">
    <location>
        <begin position="19"/>
        <end position="254"/>
    </location>
</feature>
<comment type="caution">
    <text evidence="2">The sequence shown here is derived from an EMBL/GenBank/DDBJ whole genome shotgun (WGS) entry which is preliminary data.</text>
</comment>
<dbReference type="InterPro" id="IPR010583">
    <property type="entry name" value="MipA"/>
</dbReference>
<dbReference type="AlphaFoldDB" id="A0A328P1A3"/>
<evidence type="ECO:0000256" key="1">
    <source>
        <dbReference type="SAM" id="SignalP"/>
    </source>
</evidence>
<dbReference type="EMBL" id="NFZS01000004">
    <property type="protein sequence ID" value="RAO75958.1"/>
    <property type="molecule type" value="Genomic_DNA"/>
</dbReference>
<keyword evidence="1" id="KW-0732">Signal</keyword>
<proteinExistence type="predicted"/>
<evidence type="ECO:0000313" key="2">
    <source>
        <dbReference type="EMBL" id="RAO75958.1"/>
    </source>
</evidence>
<gene>
    <name evidence="2" type="ORF">CA260_15490</name>
</gene>
<dbReference type="Pfam" id="PF06629">
    <property type="entry name" value="MipA"/>
    <property type="match status" value="1"/>
</dbReference>
<feature type="signal peptide" evidence="1">
    <location>
        <begin position="1"/>
        <end position="18"/>
    </location>
</feature>
<evidence type="ECO:0000313" key="3">
    <source>
        <dbReference type="Proteomes" id="UP000248926"/>
    </source>
</evidence>
<protein>
    <submittedName>
        <fullName evidence="2">Structural protein MipA</fullName>
    </submittedName>
</protein>
<dbReference type="Proteomes" id="UP000248926">
    <property type="component" value="Unassembled WGS sequence"/>
</dbReference>
<keyword evidence="3" id="KW-1185">Reference proteome</keyword>
<accession>A0A328P1A3</accession>
<name>A0A328P1A3_9GAMM</name>
<organism evidence="2 3">
    <name type="scientific">Dyella jiangningensis</name>
    <dbReference type="NCBI Taxonomy" id="1379159"/>
    <lineage>
        <taxon>Bacteria</taxon>
        <taxon>Pseudomonadati</taxon>
        <taxon>Pseudomonadota</taxon>
        <taxon>Gammaproteobacteria</taxon>
        <taxon>Lysobacterales</taxon>
        <taxon>Rhodanobacteraceae</taxon>
        <taxon>Dyella</taxon>
    </lineage>
</organism>